<reference evidence="3" key="1">
    <citation type="journal article" date="2019" name="Int. J. Syst. Evol. Microbiol.">
        <title>The Global Catalogue of Microorganisms (GCM) 10K type strain sequencing project: providing services to taxonomists for standard genome sequencing and annotation.</title>
        <authorList>
            <consortium name="The Broad Institute Genomics Platform"/>
            <consortium name="The Broad Institute Genome Sequencing Center for Infectious Disease"/>
            <person name="Wu L."/>
            <person name="Ma J."/>
        </authorList>
    </citation>
    <scope>NUCLEOTIDE SEQUENCE [LARGE SCALE GENOMIC DNA]</scope>
    <source>
        <strain evidence="3">JCM 16548</strain>
    </source>
</reference>
<dbReference type="EMBL" id="BAAAYX010000014">
    <property type="protein sequence ID" value="GAA3713595.1"/>
    <property type="molecule type" value="Genomic_DNA"/>
</dbReference>
<comment type="caution">
    <text evidence="2">The sequence shown here is derived from an EMBL/GenBank/DDBJ whole genome shotgun (WGS) entry which is preliminary data.</text>
</comment>
<organism evidence="2 3">
    <name type="scientific">Microlunatus aurantiacus</name>
    <dbReference type="NCBI Taxonomy" id="446786"/>
    <lineage>
        <taxon>Bacteria</taxon>
        <taxon>Bacillati</taxon>
        <taxon>Actinomycetota</taxon>
        <taxon>Actinomycetes</taxon>
        <taxon>Propionibacteriales</taxon>
        <taxon>Propionibacteriaceae</taxon>
        <taxon>Microlunatus</taxon>
    </lineage>
</organism>
<evidence type="ECO:0000313" key="3">
    <source>
        <dbReference type="Proteomes" id="UP001500051"/>
    </source>
</evidence>
<feature type="compositionally biased region" description="Basic residues" evidence="1">
    <location>
        <begin position="212"/>
        <end position="223"/>
    </location>
</feature>
<evidence type="ECO:0000256" key="1">
    <source>
        <dbReference type="SAM" id="MobiDB-lite"/>
    </source>
</evidence>
<evidence type="ECO:0000313" key="2">
    <source>
        <dbReference type="EMBL" id="GAA3713595.1"/>
    </source>
</evidence>
<dbReference type="RefSeq" id="WP_344813821.1">
    <property type="nucleotide sequence ID" value="NZ_BAAAYX010000014.1"/>
</dbReference>
<feature type="compositionally biased region" description="Basic and acidic residues" evidence="1">
    <location>
        <begin position="225"/>
        <end position="235"/>
    </location>
</feature>
<proteinExistence type="predicted"/>
<keyword evidence="3" id="KW-1185">Reference proteome</keyword>
<gene>
    <name evidence="2" type="ORF">GCM10022204_35910</name>
</gene>
<name>A0ABP7E5D2_9ACTN</name>
<protein>
    <submittedName>
        <fullName evidence="2">Uncharacterized protein</fullName>
    </submittedName>
</protein>
<sequence length="242" mass="26652">MSENDIASSTPSGTAVPPTTDGARVTLWWLPVGAGGHVVIHTSRWWEAYHAHRERRRPRPLFHAALEVHPEPGTRYVIEMAPAWGQHTATRGVVTTGPVGLRCLGRSQLFRYEIRCWRDGTIPDQHLAPEPPTLFPLSPLVAQTLVAQVADVPRHTWGRDTFGTGDMWNSNSVISWLLHTSGIETADLTPPHGGYAPGWGAGITAARATRSGTRRPRARRPNRSAHPDRLGREASGEGSRWQ</sequence>
<accession>A0ABP7E5D2</accession>
<feature type="region of interest" description="Disordered" evidence="1">
    <location>
        <begin position="207"/>
        <end position="242"/>
    </location>
</feature>
<dbReference type="Proteomes" id="UP001500051">
    <property type="component" value="Unassembled WGS sequence"/>
</dbReference>